<evidence type="ECO:0000313" key="4">
    <source>
        <dbReference type="Proteomes" id="UP001218218"/>
    </source>
</evidence>
<gene>
    <name evidence="3" type="ORF">DFH08DRAFT_1013551</name>
</gene>
<dbReference type="AlphaFoldDB" id="A0AAD6ZUC8"/>
<feature type="transmembrane region" description="Helical" evidence="1">
    <location>
        <begin position="146"/>
        <end position="169"/>
    </location>
</feature>
<sequence length="278" mass="30358">MYPDLSYIASPLLIGSLLVFFFFGTFLAQVLYFLLLGITVSICLIASDVQAWYGYSFGDIISLVTSKYTSFYIPIMSAVYAMIVHMFFCYRIFVIRRAVWPLCVLIALITIAQLAGGMGCGILSFYRAASRSAKDITGLHDKTHMVLIYLWLIGGPVADVLIAIAMTTLLLKTEIHAATRDIMKDVVHLILETNTFSAAVALVALFLFIGFPNTPYFGCAVIILPGVYANTLLATLNNRAIILRIQDQRSEGDCCEISDGEGAPELGYPSAGSVGACR</sequence>
<comment type="caution">
    <text evidence="3">The sequence shown here is derived from an EMBL/GenBank/DDBJ whole genome shotgun (WGS) entry which is preliminary data.</text>
</comment>
<dbReference type="Pfam" id="PF20152">
    <property type="entry name" value="DUF6534"/>
    <property type="match status" value="1"/>
</dbReference>
<evidence type="ECO:0000313" key="3">
    <source>
        <dbReference type="EMBL" id="KAJ7339933.1"/>
    </source>
</evidence>
<dbReference type="EMBL" id="JARIHO010000027">
    <property type="protein sequence ID" value="KAJ7339933.1"/>
    <property type="molecule type" value="Genomic_DNA"/>
</dbReference>
<dbReference type="PANTHER" id="PTHR40465">
    <property type="entry name" value="CHROMOSOME 1, WHOLE GENOME SHOTGUN SEQUENCE"/>
    <property type="match status" value="1"/>
</dbReference>
<dbReference type="PANTHER" id="PTHR40465:SF1">
    <property type="entry name" value="DUF6534 DOMAIN-CONTAINING PROTEIN"/>
    <property type="match status" value="1"/>
</dbReference>
<dbReference type="InterPro" id="IPR045339">
    <property type="entry name" value="DUF6534"/>
</dbReference>
<feature type="transmembrane region" description="Helical" evidence="1">
    <location>
        <begin position="6"/>
        <end position="23"/>
    </location>
</feature>
<keyword evidence="1" id="KW-0472">Membrane</keyword>
<organism evidence="3 4">
    <name type="scientific">Mycena albidolilacea</name>
    <dbReference type="NCBI Taxonomy" id="1033008"/>
    <lineage>
        <taxon>Eukaryota</taxon>
        <taxon>Fungi</taxon>
        <taxon>Dikarya</taxon>
        <taxon>Basidiomycota</taxon>
        <taxon>Agaricomycotina</taxon>
        <taxon>Agaricomycetes</taxon>
        <taxon>Agaricomycetidae</taxon>
        <taxon>Agaricales</taxon>
        <taxon>Marasmiineae</taxon>
        <taxon>Mycenaceae</taxon>
        <taxon>Mycena</taxon>
    </lineage>
</organism>
<protein>
    <recommendedName>
        <fullName evidence="2">DUF6534 domain-containing protein</fullName>
    </recommendedName>
</protein>
<evidence type="ECO:0000259" key="2">
    <source>
        <dbReference type="Pfam" id="PF20152"/>
    </source>
</evidence>
<reference evidence="3" key="1">
    <citation type="submission" date="2023-03" db="EMBL/GenBank/DDBJ databases">
        <title>Massive genome expansion in bonnet fungi (Mycena s.s.) driven by repeated elements and novel gene families across ecological guilds.</title>
        <authorList>
            <consortium name="Lawrence Berkeley National Laboratory"/>
            <person name="Harder C.B."/>
            <person name="Miyauchi S."/>
            <person name="Viragh M."/>
            <person name="Kuo A."/>
            <person name="Thoen E."/>
            <person name="Andreopoulos B."/>
            <person name="Lu D."/>
            <person name="Skrede I."/>
            <person name="Drula E."/>
            <person name="Henrissat B."/>
            <person name="Morin E."/>
            <person name="Kohler A."/>
            <person name="Barry K."/>
            <person name="LaButti K."/>
            <person name="Morin E."/>
            <person name="Salamov A."/>
            <person name="Lipzen A."/>
            <person name="Mereny Z."/>
            <person name="Hegedus B."/>
            <person name="Baldrian P."/>
            <person name="Stursova M."/>
            <person name="Weitz H."/>
            <person name="Taylor A."/>
            <person name="Grigoriev I.V."/>
            <person name="Nagy L.G."/>
            <person name="Martin F."/>
            <person name="Kauserud H."/>
        </authorList>
    </citation>
    <scope>NUCLEOTIDE SEQUENCE</scope>
    <source>
        <strain evidence="3">CBHHK002</strain>
    </source>
</reference>
<feature type="transmembrane region" description="Helical" evidence="1">
    <location>
        <begin position="30"/>
        <end position="51"/>
    </location>
</feature>
<keyword evidence="4" id="KW-1185">Reference proteome</keyword>
<name>A0AAD6ZUC8_9AGAR</name>
<evidence type="ECO:0000256" key="1">
    <source>
        <dbReference type="SAM" id="Phobius"/>
    </source>
</evidence>
<dbReference type="Proteomes" id="UP001218218">
    <property type="component" value="Unassembled WGS sequence"/>
</dbReference>
<proteinExistence type="predicted"/>
<keyword evidence="1" id="KW-1133">Transmembrane helix</keyword>
<feature type="domain" description="DUF6534" evidence="2">
    <location>
        <begin position="157"/>
        <end position="240"/>
    </location>
</feature>
<accession>A0AAD6ZUC8</accession>
<feature type="transmembrane region" description="Helical" evidence="1">
    <location>
        <begin position="71"/>
        <end position="90"/>
    </location>
</feature>
<keyword evidence="1" id="KW-0812">Transmembrane</keyword>
<feature type="transmembrane region" description="Helical" evidence="1">
    <location>
        <begin position="189"/>
        <end position="209"/>
    </location>
</feature>
<feature type="transmembrane region" description="Helical" evidence="1">
    <location>
        <begin position="102"/>
        <end position="126"/>
    </location>
</feature>
<feature type="transmembrane region" description="Helical" evidence="1">
    <location>
        <begin position="215"/>
        <end position="236"/>
    </location>
</feature>